<comment type="subcellular location">
    <subcellularLocation>
        <location evidence="1">Nucleus</location>
    </subcellularLocation>
</comment>
<evidence type="ECO:0000256" key="6">
    <source>
        <dbReference type="ARBA" id="ARBA00024343"/>
    </source>
</evidence>
<dbReference type="AlphaFoldDB" id="A0A843VBI4"/>
<feature type="region of interest" description="Disordered" evidence="7">
    <location>
        <begin position="358"/>
        <end position="440"/>
    </location>
</feature>
<keyword evidence="4" id="KW-0804">Transcription</keyword>
<dbReference type="CDD" id="cd00018">
    <property type="entry name" value="AP2"/>
    <property type="match status" value="1"/>
</dbReference>
<evidence type="ECO:0000256" key="2">
    <source>
        <dbReference type="ARBA" id="ARBA00023015"/>
    </source>
</evidence>
<dbReference type="EMBL" id="NMUH01001301">
    <property type="protein sequence ID" value="MQL91080.1"/>
    <property type="molecule type" value="Genomic_DNA"/>
</dbReference>
<comment type="caution">
    <text evidence="9">The sequence shown here is derived from an EMBL/GenBank/DDBJ whole genome shotgun (WGS) entry which is preliminary data.</text>
</comment>
<keyword evidence="5" id="KW-0539">Nucleus</keyword>
<accession>A0A843VBI4</accession>
<dbReference type="SUPFAM" id="SSF54171">
    <property type="entry name" value="DNA-binding domain"/>
    <property type="match status" value="1"/>
</dbReference>
<gene>
    <name evidence="9" type="ORF">Taro_023686</name>
</gene>
<evidence type="ECO:0000313" key="9">
    <source>
        <dbReference type="EMBL" id="MQL91080.1"/>
    </source>
</evidence>
<feature type="compositionally biased region" description="Basic and acidic residues" evidence="7">
    <location>
        <begin position="221"/>
        <end position="233"/>
    </location>
</feature>
<dbReference type="InterPro" id="IPR001471">
    <property type="entry name" value="AP2/ERF_dom"/>
</dbReference>
<evidence type="ECO:0000256" key="3">
    <source>
        <dbReference type="ARBA" id="ARBA00023125"/>
    </source>
</evidence>
<evidence type="ECO:0000256" key="5">
    <source>
        <dbReference type="ARBA" id="ARBA00023242"/>
    </source>
</evidence>
<dbReference type="OrthoDB" id="773121at2759"/>
<comment type="similarity">
    <text evidence="6">Belongs to the AP2/ERF transcription factor family. ERF subfamily.</text>
</comment>
<feature type="region of interest" description="Disordered" evidence="7">
    <location>
        <begin position="215"/>
        <end position="237"/>
    </location>
</feature>
<keyword evidence="3" id="KW-0238">DNA-binding</keyword>
<name>A0A843VBI4_COLES</name>
<proteinExistence type="inferred from homology"/>
<evidence type="ECO:0000259" key="8">
    <source>
        <dbReference type="PROSITE" id="PS51032"/>
    </source>
</evidence>
<dbReference type="PRINTS" id="PR00367">
    <property type="entry name" value="ETHRSPELEMNT"/>
</dbReference>
<evidence type="ECO:0000256" key="1">
    <source>
        <dbReference type="ARBA" id="ARBA00004123"/>
    </source>
</evidence>
<dbReference type="GO" id="GO:0005634">
    <property type="term" value="C:nucleus"/>
    <property type="evidence" value="ECO:0007669"/>
    <property type="project" value="UniProtKB-SubCell"/>
</dbReference>
<reference evidence="9" key="1">
    <citation type="submission" date="2017-07" db="EMBL/GenBank/DDBJ databases">
        <title>Taro Niue Genome Assembly and Annotation.</title>
        <authorList>
            <person name="Atibalentja N."/>
            <person name="Keating K."/>
            <person name="Fields C.J."/>
        </authorList>
    </citation>
    <scope>NUCLEOTIDE SEQUENCE</scope>
    <source>
        <strain evidence="9">Niue_2</strain>
        <tissue evidence="9">Leaf</tissue>
    </source>
</reference>
<dbReference type="SMART" id="SM00380">
    <property type="entry name" value="AP2"/>
    <property type="match status" value="1"/>
</dbReference>
<keyword evidence="2" id="KW-0805">Transcription regulation</keyword>
<dbReference type="PANTHER" id="PTHR31194">
    <property type="entry name" value="SHN SHINE , DNA BINDING / TRANSCRIPTION FACTOR"/>
    <property type="match status" value="1"/>
</dbReference>
<feature type="compositionally biased region" description="Low complexity" evidence="7">
    <location>
        <begin position="398"/>
        <end position="427"/>
    </location>
</feature>
<feature type="compositionally biased region" description="Acidic residues" evidence="7">
    <location>
        <begin position="10"/>
        <end position="20"/>
    </location>
</feature>
<dbReference type="Pfam" id="PF00847">
    <property type="entry name" value="AP2"/>
    <property type="match status" value="1"/>
</dbReference>
<organism evidence="9 10">
    <name type="scientific">Colocasia esculenta</name>
    <name type="common">Wild taro</name>
    <name type="synonym">Arum esculentum</name>
    <dbReference type="NCBI Taxonomy" id="4460"/>
    <lineage>
        <taxon>Eukaryota</taxon>
        <taxon>Viridiplantae</taxon>
        <taxon>Streptophyta</taxon>
        <taxon>Embryophyta</taxon>
        <taxon>Tracheophyta</taxon>
        <taxon>Spermatophyta</taxon>
        <taxon>Magnoliopsida</taxon>
        <taxon>Liliopsida</taxon>
        <taxon>Araceae</taxon>
        <taxon>Aroideae</taxon>
        <taxon>Colocasieae</taxon>
        <taxon>Colocasia</taxon>
    </lineage>
</organism>
<feature type="domain" description="AP2/ERF" evidence="8">
    <location>
        <begin position="46"/>
        <end position="103"/>
    </location>
</feature>
<dbReference type="FunFam" id="3.30.730.10:FF:000005">
    <property type="entry name" value="ethylene-responsive transcription factor RAP2-11"/>
    <property type="match status" value="1"/>
</dbReference>
<dbReference type="InterPro" id="IPR016177">
    <property type="entry name" value="DNA-bd_dom_sf"/>
</dbReference>
<sequence>MGRKRKADDVAETDDGDMGSEWDVMMEEGGNVAVLGGGSRRLSGRRFVGVRQRPSGRWVAEIKDTIQKIRVWLGTFDTAEEAARAYDEAACLLRGANTRTNFWPNPSSQPSPPALPSKVSKLLLLRLKARNTALAAAASATGAAAGPGGHSLYEVSKQQQHHLLLQYQQQLQNGEAVLSQEEEEGMQFSDLIAEPISDASSTGSISNTTIRISTEGSCTSQKEEAAGAGEKEPNYNQKANENSLSSIAGDVVVDDDDYGELEGEITQGFLDLGAIADEIVGGEPCYFSPFEIIAQEVAADQPMDQEEPVAAGETSLGAAMMRMKYERKISASLYALHGVSECLKLRLGLAAGTKAETRLQNRSSLGSSGTGGDGGEEEPERREVRLEVANLKASIKMASSSSSNSSPSATSSSSSSSSSTESPSSSSDGELSLWNSLDLPPICFVA</sequence>
<dbReference type="Gene3D" id="3.30.730.10">
    <property type="entry name" value="AP2/ERF domain"/>
    <property type="match status" value="1"/>
</dbReference>
<dbReference type="PROSITE" id="PS51032">
    <property type="entry name" value="AP2_ERF"/>
    <property type="match status" value="1"/>
</dbReference>
<keyword evidence="10" id="KW-1185">Reference proteome</keyword>
<dbReference type="PANTHER" id="PTHR31194:SF197">
    <property type="entry name" value="OS12G0582900 PROTEIN"/>
    <property type="match status" value="1"/>
</dbReference>
<dbReference type="InterPro" id="IPR050913">
    <property type="entry name" value="AP2/ERF_ERF"/>
</dbReference>
<evidence type="ECO:0000256" key="7">
    <source>
        <dbReference type="SAM" id="MobiDB-lite"/>
    </source>
</evidence>
<dbReference type="GO" id="GO:0003700">
    <property type="term" value="F:DNA-binding transcription factor activity"/>
    <property type="evidence" value="ECO:0007669"/>
    <property type="project" value="InterPro"/>
</dbReference>
<dbReference type="InterPro" id="IPR036955">
    <property type="entry name" value="AP2/ERF_dom_sf"/>
</dbReference>
<evidence type="ECO:0000313" key="10">
    <source>
        <dbReference type="Proteomes" id="UP000652761"/>
    </source>
</evidence>
<feature type="region of interest" description="Disordered" evidence="7">
    <location>
        <begin position="1"/>
        <end position="20"/>
    </location>
</feature>
<dbReference type="GO" id="GO:0003677">
    <property type="term" value="F:DNA binding"/>
    <property type="evidence" value="ECO:0007669"/>
    <property type="project" value="UniProtKB-KW"/>
</dbReference>
<protein>
    <recommendedName>
        <fullName evidence="8">AP2/ERF domain-containing protein</fullName>
    </recommendedName>
</protein>
<evidence type="ECO:0000256" key="4">
    <source>
        <dbReference type="ARBA" id="ARBA00023163"/>
    </source>
</evidence>
<dbReference type="Proteomes" id="UP000652761">
    <property type="component" value="Unassembled WGS sequence"/>
</dbReference>